<dbReference type="InterPro" id="IPR041657">
    <property type="entry name" value="HTH_17"/>
</dbReference>
<dbReference type="Pfam" id="PF12728">
    <property type="entry name" value="HTH_17"/>
    <property type="match status" value="1"/>
</dbReference>
<keyword evidence="3" id="KW-1185">Reference proteome</keyword>
<comment type="caution">
    <text evidence="2">The sequence shown here is derived from an EMBL/GenBank/DDBJ whole genome shotgun (WGS) entry which is preliminary data.</text>
</comment>
<evidence type="ECO:0000313" key="3">
    <source>
        <dbReference type="Proteomes" id="UP000477488"/>
    </source>
</evidence>
<dbReference type="AlphaFoldDB" id="A0A6L5XLN6"/>
<gene>
    <name evidence="2" type="ORF">FYJ44_08600</name>
</gene>
<dbReference type="RefSeq" id="WP_154511188.1">
    <property type="nucleotide sequence ID" value="NZ_VUMH01000008.1"/>
</dbReference>
<dbReference type="Proteomes" id="UP000477488">
    <property type="component" value="Unassembled WGS sequence"/>
</dbReference>
<organism evidence="2 3">
    <name type="scientific">Desulfovibrio porci</name>
    <dbReference type="NCBI Taxonomy" id="2605782"/>
    <lineage>
        <taxon>Bacteria</taxon>
        <taxon>Pseudomonadati</taxon>
        <taxon>Thermodesulfobacteriota</taxon>
        <taxon>Desulfovibrionia</taxon>
        <taxon>Desulfovibrionales</taxon>
        <taxon>Desulfovibrionaceae</taxon>
        <taxon>Desulfovibrio</taxon>
    </lineage>
</organism>
<dbReference type="EMBL" id="VUMH01000008">
    <property type="protein sequence ID" value="MSS28097.1"/>
    <property type="molecule type" value="Genomic_DNA"/>
</dbReference>
<proteinExistence type="predicted"/>
<evidence type="ECO:0000313" key="2">
    <source>
        <dbReference type="EMBL" id="MSS28097.1"/>
    </source>
</evidence>
<accession>A0A6L5XLN6</accession>
<protein>
    <submittedName>
        <fullName evidence="2">Helix-turn-helix domain-containing protein</fullName>
    </submittedName>
</protein>
<name>A0A6L5XLN6_9BACT</name>
<feature type="domain" description="Helix-turn-helix" evidence="1">
    <location>
        <begin position="97"/>
        <end position="143"/>
    </location>
</feature>
<reference evidence="2 3" key="1">
    <citation type="submission" date="2019-09" db="EMBL/GenBank/DDBJ databases">
        <title>In-depth cultivation of the pig gut microbiome towards novel bacterial diversity and tailored functional studies.</title>
        <authorList>
            <person name="Wylensek D."/>
            <person name="Hitch T.C.A."/>
            <person name="Clavel T."/>
        </authorList>
    </citation>
    <scope>NUCLEOTIDE SEQUENCE [LARGE SCALE GENOMIC DNA]</scope>
    <source>
        <strain evidence="2 3">PG-178-WT-4</strain>
    </source>
</reference>
<sequence>MSNQIDAIMMFVERGWHPYTGQVDVAVYQQLECPAPLFAKWFYEGQEAQEALCVGCERQCRVDCTEGFKPAPKRFQALYKGYYYSLTPLEMVKRHTLLRVEQAAYCLNIAERTVRDMIEKGELVATKRKPVRVRSEEVLRLMNDFDE</sequence>
<evidence type="ECO:0000259" key="1">
    <source>
        <dbReference type="Pfam" id="PF12728"/>
    </source>
</evidence>